<dbReference type="GO" id="GO:0030798">
    <property type="term" value="F:trans-aconitate 2-methyltransferase activity"/>
    <property type="evidence" value="ECO:0007669"/>
    <property type="project" value="InterPro"/>
</dbReference>
<dbReference type="SUPFAM" id="SSF53335">
    <property type="entry name" value="S-adenosyl-L-methionine-dependent methyltransferases"/>
    <property type="match status" value="1"/>
</dbReference>
<name>A0A417XS93_9ACTN</name>
<dbReference type="Gene3D" id="1.10.150.290">
    <property type="entry name" value="S-adenosyl-L-methionine-dependent methyltransferases"/>
    <property type="match status" value="1"/>
</dbReference>
<dbReference type="InterPro" id="IPR029063">
    <property type="entry name" value="SAM-dependent_MTases_sf"/>
</dbReference>
<dbReference type="AlphaFoldDB" id="A0A417XS93"/>
<sequence length="170" mass="17938">MMVAARESAAASAVAFDIGDVRDWSAPGGVDVLVSNATVQWLPDHLELRPRLVEQVRPGGWFAFKVPGNFDEPSHTIRAELAAEPPYAAHAAGAAGAVVVRRRDLPPRPPAPRLQGGRVGDDLLHVLHGEDPVFAWVSCTGARPTLQALPDDLRPTRGGVQAAAARGLPG</sequence>
<evidence type="ECO:0000313" key="2">
    <source>
        <dbReference type="Proteomes" id="UP000283644"/>
    </source>
</evidence>
<proteinExistence type="predicted"/>
<gene>
    <name evidence="1" type="ORF">D0Z08_31125</name>
</gene>
<protein>
    <recommendedName>
        <fullName evidence="3">Methyltransferase domain-containing protein</fullName>
    </recommendedName>
</protein>
<dbReference type="InterPro" id="IPR023149">
    <property type="entry name" value="Trans_acon_MeTrfase_C"/>
</dbReference>
<dbReference type="Proteomes" id="UP000283644">
    <property type="component" value="Unassembled WGS sequence"/>
</dbReference>
<accession>A0A417XS93</accession>
<dbReference type="Gene3D" id="3.40.50.150">
    <property type="entry name" value="Vaccinia Virus protein VP39"/>
    <property type="match status" value="1"/>
</dbReference>
<keyword evidence="2" id="KW-1185">Reference proteome</keyword>
<comment type="caution">
    <text evidence="1">The sequence shown here is derived from an EMBL/GenBank/DDBJ whole genome shotgun (WGS) entry which is preliminary data.</text>
</comment>
<evidence type="ECO:0008006" key="3">
    <source>
        <dbReference type="Google" id="ProtNLM"/>
    </source>
</evidence>
<reference evidence="1 2" key="1">
    <citation type="submission" date="2018-09" db="EMBL/GenBank/DDBJ databases">
        <title>Genome sequencing of Nocardioides immobilis CCTCC AB 2017083 for comparison to Nocardioides silvaticus.</title>
        <authorList>
            <person name="Li C."/>
            <person name="Wang G."/>
        </authorList>
    </citation>
    <scope>NUCLEOTIDE SEQUENCE [LARGE SCALE GENOMIC DNA]</scope>
    <source>
        <strain evidence="1 2">CCTCC AB 2017083</strain>
    </source>
</reference>
<organism evidence="1 2">
    <name type="scientific">Nocardioides immobilis</name>
    <dbReference type="NCBI Taxonomy" id="2049295"/>
    <lineage>
        <taxon>Bacteria</taxon>
        <taxon>Bacillati</taxon>
        <taxon>Actinomycetota</taxon>
        <taxon>Actinomycetes</taxon>
        <taxon>Propionibacteriales</taxon>
        <taxon>Nocardioidaceae</taxon>
        <taxon>Nocardioides</taxon>
    </lineage>
</organism>
<dbReference type="EMBL" id="QXGH01000056">
    <property type="protein sequence ID" value="RHW22796.1"/>
    <property type="molecule type" value="Genomic_DNA"/>
</dbReference>
<evidence type="ECO:0000313" key="1">
    <source>
        <dbReference type="EMBL" id="RHW22796.1"/>
    </source>
</evidence>